<feature type="binding site" evidence="11 12">
    <location>
        <begin position="54"/>
        <end position="57"/>
    </location>
    <ligand>
        <name>FAD</name>
        <dbReference type="ChEBI" id="CHEBI:57692"/>
    </ligand>
</feature>
<dbReference type="AlphaFoldDB" id="F0T030"/>
<protein>
    <recommendedName>
        <fullName evidence="11">Dihydroorotate dehydrogenase B (NAD(+)), electron transfer subunit</fullName>
    </recommendedName>
    <alternativeName>
        <fullName evidence="11">Dihydroorotate oxidase B, electron transfer subunit</fullName>
    </alternativeName>
</protein>
<dbReference type="Gene3D" id="2.10.240.10">
    <property type="entry name" value="Dihydroorotate dehydrogenase, electron transfer subunit"/>
    <property type="match status" value="1"/>
</dbReference>
<evidence type="ECO:0000256" key="10">
    <source>
        <dbReference type="ARBA" id="ARBA00023014"/>
    </source>
</evidence>
<sequence length="275" mass="29711">MMLIKEKVIENKQIGNPEQGLFRLVLQGEAALAARPGQFVHIRVGETYDPLLRRPVSIAAMNRERRELTLYYRVKGKGTALLTQIRPDEMVSILGPLGNGFQLPSSGRLLLIGGGIGVFPLFSILEAVDRKKVDVKLLWGGENQCFMESAGLDGLKKSGIDYELATMDGSTGYKGLVTDLLRTELESPQNKRDSPAKTLLAASCGPGGMMKAVAAICREAGVPLQVSLEERMACGVGACLGCVCTVREAGVLQRKKVCKDGPVFDGEEVVWDAEC</sequence>
<dbReference type="PANTHER" id="PTHR43513">
    <property type="entry name" value="DIHYDROOROTATE DEHYDROGENASE B (NAD(+)), ELECTRON TRANSFER SUBUNIT"/>
    <property type="match status" value="1"/>
</dbReference>
<dbReference type="eggNOG" id="COG0543">
    <property type="taxonomic scope" value="Bacteria"/>
</dbReference>
<comment type="cofactor">
    <cofactor evidence="13">
        <name>[2Fe-2S] cluster</name>
        <dbReference type="ChEBI" id="CHEBI:190135"/>
    </cofactor>
    <text evidence="13">Binds 1 [2Fe-2S] cluster per subunit.</text>
</comment>
<dbReference type="GO" id="GO:0050660">
    <property type="term" value="F:flavin adenine dinucleotide binding"/>
    <property type="evidence" value="ECO:0007669"/>
    <property type="project" value="InterPro"/>
</dbReference>
<dbReference type="EMBL" id="CP002547">
    <property type="protein sequence ID" value="ADY55041.1"/>
    <property type="molecule type" value="Genomic_DNA"/>
</dbReference>
<dbReference type="PROSITE" id="PS51384">
    <property type="entry name" value="FAD_FR"/>
    <property type="match status" value="1"/>
</dbReference>
<dbReference type="GO" id="GO:0016491">
    <property type="term" value="F:oxidoreductase activity"/>
    <property type="evidence" value="ECO:0007669"/>
    <property type="project" value="InterPro"/>
</dbReference>
<dbReference type="InterPro" id="IPR019480">
    <property type="entry name" value="Dihydroorotate_DH_Fe-S-bd"/>
</dbReference>
<keyword evidence="6 11" id="KW-0274">FAD</keyword>
<keyword evidence="9 11" id="KW-0408">Iron</keyword>
<evidence type="ECO:0000256" key="6">
    <source>
        <dbReference type="ARBA" id="ARBA00022827"/>
    </source>
</evidence>
<dbReference type="InterPro" id="IPR017938">
    <property type="entry name" value="Riboflavin_synthase-like_b-brl"/>
</dbReference>
<dbReference type="InterPro" id="IPR023455">
    <property type="entry name" value="Dihydroorotate_DHASE_ETsu"/>
</dbReference>
<evidence type="ECO:0000256" key="12">
    <source>
        <dbReference type="PIRSR" id="PIRSR006816-1"/>
    </source>
</evidence>
<dbReference type="SUPFAM" id="SSF63380">
    <property type="entry name" value="Riboflavin synthase domain-like"/>
    <property type="match status" value="1"/>
</dbReference>
<accession>F0T030</accession>
<feature type="binding site" evidence="11 12">
    <location>
        <begin position="78"/>
        <end position="79"/>
    </location>
    <ligand>
        <name>FAD</name>
        <dbReference type="ChEBI" id="CHEBI:57692"/>
    </ligand>
</feature>
<dbReference type="UniPathway" id="UPA00070">
    <property type="reaction ID" value="UER00945"/>
</dbReference>
<evidence type="ECO:0000256" key="5">
    <source>
        <dbReference type="ARBA" id="ARBA00022723"/>
    </source>
</evidence>
<evidence type="ECO:0000256" key="8">
    <source>
        <dbReference type="ARBA" id="ARBA00022982"/>
    </source>
</evidence>
<dbReference type="InterPro" id="IPR012165">
    <property type="entry name" value="Cyt_c3_hydrogenase_gsu"/>
</dbReference>
<evidence type="ECO:0000256" key="7">
    <source>
        <dbReference type="ARBA" id="ARBA00022975"/>
    </source>
</evidence>
<dbReference type="STRING" id="645991.Sgly_0679"/>
<dbReference type="InterPro" id="IPR008333">
    <property type="entry name" value="Cbr1-like_FAD-bd_dom"/>
</dbReference>
<dbReference type="Gene3D" id="3.40.50.80">
    <property type="entry name" value="Nucleotide-binding domain of ferredoxin-NADP reductase (FNR) module"/>
    <property type="match status" value="1"/>
</dbReference>
<evidence type="ECO:0000259" key="14">
    <source>
        <dbReference type="PROSITE" id="PS51384"/>
    </source>
</evidence>
<reference evidence="15 16" key="1">
    <citation type="journal article" date="2011" name="Stand. Genomic Sci.">
        <title>Complete genome sequence of Syntrophobotulus glycolicus type strain (FlGlyR).</title>
        <authorList>
            <person name="Han C."/>
            <person name="Mwirichia R."/>
            <person name="Chertkov O."/>
            <person name="Held B."/>
            <person name="Lapidus A."/>
            <person name="Nolan M."/>
            <person name="Lucas S."/>
            <person name="Hammon N."/>
            <person name="Deshpande S."/>
            <person name="Cheng J.F."/>
            <person name="Tapia R."/>
            <person name="Goodwin L."/>
            <person name="Pitluck S."/>
            <person name="Huntemann M."/>
            <person name="Liolios K."/>
            <person name="Ivanova N."/>
            <person name="Pagani I."/>
            <person name="Mavromatis K."/>
            <person name="Ovchinikova G."/>
            <person name="Pati A."/>
            <person name="Chen A."/>
            <person name="Palaniappan K."/>
            <person name="Land M."/>
            <person name="Hauser L."/>
            <person name="Brambilla E.M."/>
            <person name="Rohde M."/>
            <person name="Spring S."/>
            <person name="Sikorski J."/>
            <person name="Goker M."/>
            <person name="Woyke T."/>
            <person name="Bristow J."/>
            <person name="Eisen J.A."/>
            <person name="Markowitz V."/>
            <person name="Hugenholtz P."/>
            <person name="Kyrpides N.C."/>
            <person name="Klenk H.P."/>
            <person name="Detter J.C."/>
        </authorList>
    </citation>
    <scope>NUCLEOTIDE SEQUENCE [LARGE SCALE GENOMIC DNA]</scope>
    <source>
        <strain evidence="16">DSM 8271 / FlGlyR</strain>
    </source>
</reference>
<keyword evidence="16" id="KW-1185">Reference proteome</keyword>
<keyword evidence="4 11" id="KW-0001">2Fe-2S</keyword>
<comment type="function">
    <text evidence="11">Responsible for channeling the electrons from the oxidation of dihydroorotate from the FMN redox center in the PyrD type B subunit to the ultimate electron acceptor NAD(+).</text>
</comment>
<comment type="pathway">
    <text evidence="11">Pyrimidine metabolism; UMP biosynthesis via de novo pathway; orotate from (S)-dihydroorotate (NAD(+) route): step 1/1.</text>
</comment>
<dbReference type="InterPro" id="IPR017927">
    <property type="entry name" value="FAD-bd_FR_type"/>
</dbReference>
<dbReference type="GO" id="GO:0044205">
    <property type="term" value="P:'de novo' UMP biosynthetic process"/>
    <property type="evidence" value="ECO:0007669"/>
    <property type="project" value="UniProtKB-UniRule"/>
</dbReference>
<keyword evidence="2 11" id="KW-0813">Transport</keyword>
<dbReference type="Pfam" id="PF10418">
    <property type="entry name" value="DHODB_Fe-S_bind"/>
    <property type="match status" value="1"/>
</dbReference>
<dbReference type="PANTHER" id="PTHR43513:SF3">
    <property type="entry name" value="DIHYDROOROTATE DEHYDROGENASE B (NAD(+)), ELECTRON TRANSFER SUBUNIT-RELATED"/>
    <property type="match status" value="1"/>
</dbReference>
<dbReference type="Proteomes" id="UP000007488">
    <property type="component" value="Chromosome"/>
</dbReference>
<dbReference type="InterPro" id="IPR001433">
    <property type="entry name" value="OxRdtase_FAD/NAD-bd"/>
</dbReference>
<comment type="caution">
    <text evidence="11">Lacks conserved residue(s) required for the propagation of feature annotation.</text>
</comment>
<comment type="subunit">
    <text evidence="11">Heterotetramer of 2 PyrK and 2 PyrD type B subunits.</text>
</comment>
<organism evidence="15 16">
    <name type="scientific">Syntrophobotulus glycolicus (strain DSM 8271 / FlGlyR)</name>
    <dbReference type="NCBI Taxonomy" id="645991"/>
    <lineage>
        <taxon>Bacteria</taxon>
        <taxon>Bacillati</taxon>
        <taxon>Bacillota</taxon>
        <taxon>Clostridia</taxon>
        <taxon>Eubacteriales</taxon>
        <taxon>Desulfitobacteriaceae</taxon>
        <taxon>Syntrophobotulus</taxon>
    </lineage>
</organism>
<keyword evidence="7 11" id="KW-0665">Pyrimidine biosynthesis</keyword>
<dbReference type="CDD" id="cd06218">
    <property type="entry name" value="DHOD_e_trans"/>
    <property type="match status" value="1"/>
</dbReference>
<proteinExistence type="inferred from homology"/>
<evidence type="ECO:0000256" key="2">
    <source>
        <dbReference type="ARBA" id="ARBA00022448"/>
    </source>
</evidence>
<evidence type="ECO:0000313" key="16">
    <source>
        <dbReference type="Proteomes" id="UP000007488"/>
    </source>
</evidence>
<comment type="cofactor">
    <cofactor evidence="11">
        <name>[2Fe-2S] cluster</name>
        <dbReference type="ChEBI" id="CHEBI:190135"/>
    </cofactor>
    <text evidence="11">Binds 1 [2Fe-2S] cluster per subunit.</text>
</comment>
<feature type="binding site" evidence="11 13">
    <location>
        <position position="258"/>
    </location>
    <ligand>
        <name>[2Fe-2S] cluster</name>
        <dbReference type="ChEBI" id="CHEBI:190135"/>
    </ligand>
</feature>
<evidence type="ECO:0000313" key="15">
    <source>
        <dbReference type="EMBL" id="ADY55041.1"/>
    </source>
</evidence>
<dbReference type="PRINTS" id="PR00406">
    <property type="entry name" value="CYTB5RDTASE"/>
</dbReference>
<dbReference type="GO" id="GO:0009055">
    <property type="term" value="F:electron transfer activity"/>
    <property type="evidence" value="ECO:0007669"/>
    <property type="project" value="UniProtKB-UniRule"/>
</dbReference>
<dbReference type="PIRSF" id="PIRSF006816">
    <property type="entry name" value="Cyc3_hyd_g"/>
    <property type="match status" value="1"/>
</dbReference>
<keyword evidence="3 11" id="KW-0285">Flavoprotein</keyword>
<evidence type="ECO:0000256" key="3">
    <source>
        <dbReference type="ARBA" id="ARBA00022630"/>
    </source>
</evidence>
<feature type="binding site" evidence="11 13">
    <location>
        <position position="239"/>
    </location>
    <ligand>
        <name>[2Fe-2S] cluster</name>
        <dbReference type="ChEBI" id="CHEBI:190135"/>
    </ligand>
</feature>
<keyword evidence="5 11" id="KW-0479">Metal-binding</keyword>
<keyword evidence="8 11" id="KW-0249">Electron transport</keyword>
<dbReference type="GO" id="GO:0046872">
    <property type="term" value="F:metal ion binding"/>
    <property type="evidence" value="ECO:0007669"/>
    <property type="project" value="UniProtKB-KW"/>
</dbReference>
<dbReference type="GO" id="GO:0051537">
    <property type="term" value="F:2 iron, 2 sulfur cluster binding"/>
    <property type="evidence" value="ECO:0007669"/>
    <property type="project" value="UniProtKB-KW"/>
</dbReference>
<name>F0T030_SYNGF</name>
<evidence type="ECO:0000256" key="13">
    <source>
        <dbReference type="PIRSR" id="PIRSR006816-2"/>
    </source>
</evidence>
<dbReference type="KEGG" id="sgy:Sgly_0679"/>
<dbReference type="Pfam" id="PF00175">
    <property type="entry name" value="NAD_binding_1"/>
    <property type="match status" value="1"/>
</dbReference>
<dbReference type="InterPro" id="IPR050353">
    <property type="entry name" value="PyrK_electron_transfer"/>
</dbReference>
<evidence type="ECO:0000256" key="4">
    <source>
        <dbReference type="ARBA" id="ARBA00022714"/>
    </source>
</evidence>
<dbReference type="HAMAP" id="MF_01211">
    <property type="entry name" value="DHODB_Fe_S_bind"/>
    <property type="match status" value="1"/>
</dbReference>
<comment type="similarity">
    <text evidence="1 11">Belongs to the PyrK family.</text>
</comment>
<reference evidence="16" key="2">
    <citation type="submission" date="2011-02" db="EMBL/GenBank/DDBJ databases">
        <title>The complete genome of Syntrophobotulus glycolicus DSM 8271.</title>
        <authorList>
            <person name="Lucas S."/>
            <person name="Copeland A."/>
            <person name="Lapidus A."/>
            <person name="Bruce D."/>
            <person name="Goodwin L."/>
            <person name="Pitluck S."/>
            <person name="Kyrpides N."/>
            <person name="Mavromatis K."/>
            <person name="Pagani I."/>
            <person name="Ivanova N."/>
            <person name="Mikhailova N."/>
            <person name="Chertkov O."/>
            <person name="Held B."/>
            <person name="Detter J.C."/>
            <person name="Tapia R."/>
            <person name="Han C."/>
            <person name="Land M."/>
            <person name="Hauser L."/>
            <person name="Markowitz V."/>
            <person name="Cheng J.-F."/>
            <person name="Hugenholtz P."/>
            <person name="Woyke T."/>
            <person name="Wu D."/>
            <person name="Spring S."/>
            <person name="Schroeder M."/>
            <person name="Brambilla E."/>
            <person name="Klenk H.-P."/>
            <person name="Eisen J.A."/>
        </authorList>
    </citation>
    <scope>NUCLEOTIDE SEQUENCE [LARGE SCALE GENOMIC DNA]</scope>
    <source>
        <strain evidence="16">DSM 8271 / FlGlyR</strain>
    </source>
</reference>
<dbReference type="Pfam" id="PF00970">
    <property type="entry name" value="FAD_binding_6"/>
    <property type="match status" value="1"/>
</dbReference>
<gene>
    <name evidence="11" type="primary">pyrK</name>
    <name evidence="15" type="ordered locus">Sgly_0679</name>
</gene>
<dbReference type="SUPFAM" id="SSF52343">
    <property type="entry name" value="Ferredoxin reductase-like, C-terminal NADP-linked domain"/>
    <property type="match status" value="1"/>
</dbReference>
<dbReference type="Gene3D" id="2.40.30.10">
    <property type="entry name" value="Translation factors"/>
    <property type="match status" value="1"/>
</dbReference>
<keyword evidence="10 11" id="KW-0411">Iron-sulfur</keyword>
<evidence type="ECO:0000256" key="1">
    <source>
        <dbReference type="ARBA" id="ARBA00006422"/>
    </source>
</evidence>
<dbReference type="InterPro" id="IPR037117">
    <property type="entry name" value="Dihydroorotate_DH_ele_sf"/>
</dbReference>
<feature type="binding site" evidence="11 13">
    <location>
        <position position="242"/>
    </location>
    <ligand>
        <name>[2Fe-2S] cluster</name>
        <dbReference type="ChEBI" id="CHEBI:190135"/>
    </ligand>
</feature>
<evidence type="ECO:0000256" key="11">
    <source>
        <dbReference type="HAMAP-Rule" id="MF_01211"/>
    </source>
</evidence>
<dbReference type="HOGENOM" id="CLU_003827_1_2_9"/>
<feature type="binding site" evidence="11 13">
    <location>
        <position position="234"/>
    </location>
    <ligand>
        <name>[2Fe-2S] cluster</name>
        <dbReference type="ChEBI" id="CHEBI:190135"/>
    </ligand>
</feature>
<comment type="cofactor">
    <cofactor evidence="11 12">
        <name>FAD</name>
        <dbReference type="ChEBI" id="CHEBI:57692"/>
    </cofactor>
    <text evidence="11 12">Binds 1 FAD per subunit.</text>
</comment>
<dbReference type="RefSeq" id="WP_013623912.1">
    <property type="nucleotide sequence ID" value="NC_015172.1"/>
</dbReference>
<dbReference type="InterPro" id="IPR039261">
    <property type="entry name" value="FNR_nucleotide-bd"/>
</dbReference>
<feature type="domain" description="FAD-binding FR-type" evidence="14">
    <location>
        <begin position="1"/>
        <end position="103"/>
    </location>
</feature>
<evidence type="ECO:0000256" key="9">
    <source>
        <dbReference type="ARBA" id="ARBA00023004"/>
    </source>
</evidence>